<dbReference type="GO" id="GO:0005975">
    <property type="term" value="P:carbohydrate metabolic process"/>
    <property type="evidence" value="ECO:0007669"/>
    <property type="project" value="InterPro"/>
</dbReference>
<evidence type="ECO:0000259" key="2">
    <source>
        <dbReference type="Pfam" id="PF11412"/>
    </source>
</evidence>
<dbReference type="SUPFAM" id="SSF48208">
    <property type="entry name" value="Six-hairpin glycosidases"/>
    <property type="match status" value="1"/>
</dbReference>
<dbReference type="Pfam" id="PF03190">
    <property type="entry name" value="Thioredox_DsbH"/>
    <property type="match status" value="1"/>
</dbReference>
<protein>
    <recommendedName>
        <fullName evidence="5">DUF255 domain-containing protein</fullName>
    </recommendedName>
</protein>
<feature type="domain" description="Thiol:disulfide interchange protein DsbD N-terminal" evidence="2">
    <location>
        <begin position="645"/>
        <end position="768"/>
    </location>
</feature>
<accession>A0A517YV83</accession>
<dbReference type="Gene3D" id="3.40.30.10">
    <property type="entry name" value="Glutaredoxin"/>
    <property type="match status" value="1"/>
</dbReference>
<dbReference type="Proteomes" id="UP000317369">
    <property type="component" value="Chromosome"/>
</dbReference>
<dbReference type="PANTHER" id="PTHR42899">
    <property type="entry name" value="SPERMATOGENESIS-ASSOCIATED PROTEIN 20"/>
    <property type="match status" value="1"/>
</dbReference>
<gene>
    <name evidence="3" type="ORF">KS4_22110</name>
</gene>
<name>A0A517YV83_9BACT</name>
<dbReference type="InterPro" id="IPR024705">
    <property type="entry name" value="Ssp411"/>
</dbReference>
<keyword evidence="4" id="KW-1185">Reference proteome</keyword>
<dbReference type="RefSeq" id="WP_145077762.1">
    <property type="nucleotide sequence ID" value="NZ_CP036425.1"/>
</dbReference>
<dbReference type="SUPFAM" id="SSF52833">
    <property type="entry name" value="Thioredoxin-like"/>
    <property type="match status" value="1"/>
</dbReference>
<evidence type="ECO:0000313" key="4">
    <source>
        <dbReference type="Proteomes" id="UP000317369"/>
    </source>
</evidence>
<dbReference type="Pfam" id="PF11412">
    <property type="entry name" value="DsbD_N"/>
    <property type="match status" value="1"/>
</dbReference>
<evidence type="ECO:0000259" key="1">
    <source>
        <dbReference type="Pfam" id="PF03190"/>
    </source>
</evidence>
<evidence type="ECO:0000313" key="3">
    <source>
        <dbReference type="EMBL" id="QDU34149.1"/>
    </source>
</evidence>
<dbReference type="InterPro" id="IPR036249">
    <property type="entry name" value="Thioredoxin-like_sf"/>
</dbReference>
<dbReference type="EMBL" id="CP036425">
    <property type="protein sequence ID" value="QDU34149.1"/>
    <property type="molecule type" value="Genomic_DNA"/>
</dbReference>
<sequence length="769" mass="86601">MNRHKGQNRLGQEGSLYLRQHAENPVHWWAWGEEAVEEAKRRDVPLFVSVGYSTCYWCHVMEREVFENERIAELMNERLVCVKVDREERGDVDGVYMMATQLMTGSGGWPMNVFLDHELRPFYCGTYFPPEGKWGKPGFGDVVLGMSDAWANRKIDVEDQAVKLADAVKKAMRGRGMQGRGLDDGVIVQAIRGLMRRYDTEWCGFDGGSGQGGGGPKFPQPVILEGLIEAWGWEEDEGVKGEMWEMVRETLLMMASGGIYDHLGGGFHRYSVDRAWVVPHFEKMGYDQGQLLSLYARAFEIEENENAKREYSRVMHGTCLYLIEQMQDVNGLFFSAEDAEVNGWEGKNYVWTKEEVHEAIGDERLEKVALSFFGFRSGANFNDPHHPEAQATNVLVRVDLRDGGYEEIDEVDYAEIVRLMKIARDQRKQAMSDEKVIVSWNGLIAGGLADAGRVLGEAKYVDAAKKCIGALMKYMVVDGQLNRIKNGECVSGKAMLEDYATLMHGLIRLIRADVESKEQYQTMLQDLHEQVLRKFEDEANGGYYDVEDDGGLFVRCQSVSDGAMPSGVGMMVLNGLDLFGLTGEDQYANRVVKDLRRYSEEIHGYGSGVMGLIQSLIRSQQILPSNFLDQLMHTSNSVETKDETDAWQVMVGVRKQNERKYELRLNLPEGGYIYGSQAEESGFIGLDVTLSKDDIERGWAVGVNYPPTHPKRIGDGATMMEIEVYEGEVVVELEISCGGEGLLESAVLQYQLCRDNQCMGPVQRLIDLK</sequence>
<reference evidence="3 4" key="1">
    <citation type="submission" date="2019-02" db="EMBL/GenBank/DDBJ databases">
        <title>Deep-cultivation of Planctomycetes and their phenomic and genomic characterization uncovers novel biology.</title>
        <authorList>
            <person name="Wiegand S."/>
            <person name="Jogler M."/>
            <person name="Boedeker C."/>
            <person name="Pinto D."/>
            <person name="Vollmers J."/>
            <person name="Rivas-Marin E."/>
            <person name="Kohn T."/>
            <person name="Peeters S.H."/>
            <person name="Heuer A."/>
            <person name="Rast P."/>
            <person name="Oberbeckmann S."/>
            <person name="Bunk B."/>
            <person name="Jeske O."/>
            <person name="Meyerdierks A."/>
            <person name="Storesund J.E."/>
            <person name="Kallscheuer N."/>
            <person name="Luecker S."/>
            <person name="Lage O.M."/>
            <person name="Pohl T."/>
            <person name="Merkel B.J."/>
            <person name="Hornburger P."/>
            <person name="Mueller R.-W."/>
            <person name="Bruemmer F."/>
            <person name="Labrenz M."/>
            <person name="Spormann A.M."/>
            <person name="Op den Camp H."/>
            <person name="Overmann J."/>
            <person name="Amann R."/>
            <person name="Jetten M.S.M."/>
            <person name="Mascher T."/>
            <person name="Medema M.H."/>
            <person name="Devos D.P."/>
            <person name="Kaster A.-K."/>
            <person name="Ovreas L."/>
            <person name="Rohde M."/>
            <person name="Galperin M.Y."/>
            <person name="Jogler C."/>
        </authorList>
    </citation>
    <scope>NUCLEOTIDE SEQUENCE [LARGE SCALE GENOMIC DNA]</scope>
    <source>
        <strain evidence="3 4">KS4</strain>
    </source>
</reference>
<dbReference type="CDD" id="cd02955">
    <property type="entry name" value="SSP411"/>
    <property type="match status" value="1"/>
</dbReference>
<dbReference type="OrthoDB" id="9762614at2"/>
<dbReference type="InterPro" id="IPR028250">
    <property type="entry name" value="DsbDN"/>
</dbReference>
<proteinExistence type="predicted"/>
<dbReference type="AlphaFoldDB" id="A0A517YV83"/>
<evidence type="ECO:0008006" key="5">
    <source>
        <dbReference type="Google" id="ProtNLM"/>
    </source>
</evidence>
<dbReference type="PIRSF" id="PIRSF006402">
    <property type="entry name" value="UCP006402_thioredoxin"/>
    <property type="match status" value="1"/>
</dbReference>
<dbReference type="PANTHER" id="PTHR42899:SF1">
    <property type="entry name" value="SPERMATOGENESIS-ASSOCIATED PROTEIN 20"/>
    <property type="match status" value="1"/>
</dbReference>
<dbReference type="KEGG" id="pcor:KS4_22110"/>
<organism evidence="3 4">
    <name type="scientific">Poriferisphaera corsica</name>
    <dbReference type="NCBI Taxonomy" id="2528020"/>
    <lineage>
        <taxon>Bacteria</taxon>
        <taxon>Pseudomonadati</taxon>
        <taxon>Planctomycetota</taxon>
        <taxon>Phycisphaerae</taxon>
        <taxon>Phycisphaerales</taxon>
        <taxon>Phycisphaeraceae</taxon>
        <taxon>Poriferisphaera</taxon>
    </lineage>
</organism>
<dbReference type="InterPro" id="IPR008928">
    <property type="entry name" value="6-hairpin_glycosidase_sf"/>
</dbReference>
<dbReference type="InterPro" id="IPR004879">
    <property type="entry name" value="Ssp411-like_TRX"/>
</dbReference>
<feature type="domain" description="Spermatogenesis-associated protein 20-like TRX" evidence="1">
    <location>
        <begin position="7"/>
        <end position="168"/>
    </location>
</feature>